<evidence type="ECO:0000259" key="2">
    <source>
        <dbReference type="Pfam" id="PF23503"/>
    </source>
</evidence>
<dbReference type="InterPro" id="IPR056315">
    <property type="entry name" value="SmORF-like_dom_apicomplexa"/>
</dbReference>
<accession>A7AR33</accession>
<feature type="signal peptide" evidence="1">
    <location>
        <begin position="1"/>
        <end position="19"/>
    </location>
</feature>
<evidence type="ECO:0000256" key="1">
    <source>
        <dbReference type="SAM" id="SignalP"/>
    </source>
</evidence>
<proteinExistence type="predicted"/>
<name>A7AR33_BABBO</name>
<dbReference type="Pfam" id="PF23503">
    <property type="entry name" value="Microp_apicomplexa_5"/>
    <property type="match status" value="1"/>
</dbReference>
<dbReference type="RefSeq" id="XP_001610570.1">
    <property type="nucleotide sequence ID" value="XM_001610520.1"/>
</dbReference>
<reference evidence="4" key="2">
    <citation type="journal article" date="2020" name="Data Brief">
        <title>Transcriptome dataset of Babesia bovis life stages within vertebrate and invertebrate hosts.</title>
        <authorList>
            <person name="Ueti M.W."/>
            <person name="Johnson W.C."/>
            <person name="Kappmeyer L.S."/>
            <person name="Herndon D.R."/>
            <person name="Mousel M.R."/>
            <person name="Reif K.E."/>
            <person name="Taus N.S."/>
            <person name="Ifeonu O.O."/>
            <person name="Silva J.C."/>
            <person name="Suarez C.E."/>
            <person name="Brayton K.A."/>
        </authorList>
    </citation>
    <scope>NUCLEOTIDE SEQUENCE [LARGE SCALE GENOMIC DNA]</scope>
</reference>
<gene>
    <name evidence="3" type="ORF">BBOV_IV006430</name>
</gene>
<evidence type="ECO:0000313" key="3">
    <source>
        <dbReference type="EMBL" id="EDO07002.1"/>
    </source>
</evidence>
<dbReference type="InParanoid" id="A7AR33"/>
<reference evidence="4" key="3">
    <citation type="journal article" date="2021" name="Int. J. Parasitol.">
        <title>Comparative analysis of gene expression between Babesia bovis blood stages and kinetes allowed by improved genome annotation.</title>
        <authorList>
            <person name="Ueti M.W."/>
            <person name="Johnson W.C."/>
            <person name="Kappmeyer L.S."/>
            <person name="Herndon D.R."/>
            <person name="Mousel M.R."/>
            <person name="Reif K.E."/>
            <person name="Taus N.S."/>
            <person name="Ifeonu O.O."/>
            <person name="Silva J.C."/>
            <person name="Suarez C.E."/>
            <person name="Brayton K.A."/>
        </authorList>
    </citation>
    <scope>NUCLEOTIDE SEQUENCE [LARGE SCALE GENOMIC DNA]</scope>
</reference>
<protein>
    <submittedName>
        <fullName evidence="3">SmORF</fullName>
    </submittedName>
</protein>
<organism evidence="3 4">
    <name type="scientific">Babesia bovis</name>
    <dbReference type="NCBI Taxonomy" id="5865"/>
    <lineage>
        <taxon>Eukaryota</taxon>
        <taxon>Sar</taxon>
        <taxon>Alveolata</taxon>
        <taxon>Apicomplexa</taxon>
        <taxon>Aconoidasida</taxon>
        <taxon>Piroplasmida</taxon>
        <taxon>Babesiidae</taxon>
        <taxon>Babesia</taxon>
    </lineage>
</organism>
<sequence>MLWKLCVLVAFGLSDTVTATDVAKDQPKKESLVSRFFGKGEQRATEPQQVSDPPKYSVEWYLLPEPESRKELREELPYHFLLAVPEDCNQPILPVVEKRIRKFLSMTPQNKRLYRICSTYKSI</sequence>
<feature type="domain" description="SmORF-like" evidence="2">
    <location>
        <begin position="1"/>
        <end position="72"/>
    </location>
</feature>
<comment type="caution">
    <text evidence="3">The sequence shown here is derived from an EMBL/GenBank/DDBJ whole genome shotgun (WGS) entry which is preliminary data.</text>
</comment>
<reference evidence="3 4" key="1">
    <citation type="journal article" date="2007" name="PLoS Pathog.">
        <title>Genome sequence of Babesia bovis and comparative analysis of apicomplexan hemoprotozoa.</title>
        <authorList>
            <person name="Brayton K.A."/>
            <person name="Lau A.O.T."/>
            <person name="Herndon D.R."/>
            <person name="Hannick L."/>
            <person name="Kappmeyer L.S."/>
            <person name="Berens S.J."/>
            <person name="Bidwell S.L."/>
            <person name="Brown W.C."/>
            <person name="Crabtree J."/>
            <person name="Fadrosh D."/>
            <person name="Feldblum T."/>
            <person name="Forberger H.A."/>
            <person name="Haas B.J."/>
            <person name="Howell J.M."/>
            <person name="Khouri H."/>
            <person name="Koo H."/>
            <person name="Mann D.J."/>
            <person name="Norimine J."/>
            <person name="Paulsen I.T."/>
            <person name="Radune D."/>
            <person name="Ren Q."/>
            <person name="Smith R.K. Jr."/>
            <person name="Suarez C.E."/>
            <person name="White O."/>
            <person name="Wortman J.R."/>
            <person name="Knowles D.P. Jr."/>
            <person name="McElwain T.F."/>
            <person name="Nene V.M."/>
        </authorList>
    </citation>
    <scope>NUCLEOTIDE SEQUENCE [LARGE SCALE GENOMIC DNA]</scope>
    <source>
        <strain evidence="3">T2Bo</strain>
    </source>
</reference>
<keyword evidence="4" id="KW-1185">Reference proteome</keyword>
<evidence type="ECO:0000313" key="4">
    <source>
        <dbReference type="Proteomes" id="UP000002173"/>
    </source>
</evidence>
<feature type="chain" id="PRO_5002706856" evidence="1">
    <location>
        <begin position="20"/>
        <end position="123"/>
    </location>
</feature>
<dbReference type="KEGG" id="bbo:BBOV_IV006430"/>
<dbReference type="GeneID" id="5478804"/>
<keyword evidence="1" id="KW-0732">Signal</keyword>
<dbReference type="VEuPathDB" id="PiroplasmaDB:BBOV_IV006430"/>
<dbReference type="Proteomes" id="UP000002173">
    <property type="component" value="Unassembled WGS sequence"/>
</dbReference>
<dbReference type="EMBL" id="AAXT01000002">
    <property type="protein sequence ID" value="EDO07002.1"/>
    <property type="molecule type" value="Genomic_DNA"/>
</dbReference>
<dbReference type="AlphaFoldDB" id="A7AR33"/>